<dbReference type="Gene3D" id="2.40.128.20">
    <property type="match status" value="1"/>
</dbReference>
<dbReference type="InterPro" id="IPR012674">
    <property type="entry name" value="Calycin"/>
</dbReference>
<comment type="caution">
    <text evidence="1">The sequence shown here is derived from an EMBL/GenBank/DDBJ whole genome shotgun (WGS) entry which is preliminary data.</text>
</comment>
<reference evidence="1" key="1">
    <citation type="submission" date="2019-08" db="EMBL/GenBank/DDBJ databases">
        <authorList>
            <person name="Kucharzyk K."/>
            <person name="Murdoch R.W."/>
            <person name="Higgins S."/>
            <person name="Loffler F."/>
        </authorList>
    </citation>
    <scope>NUCLEOTIDE SEQUENCE</scope>
</reference>
<evidence type="ECO:0000313" key="1">
    <source>
        <dbReference type="EMBL" id="MPM67234.1"/>
    </source>
</evidence>
<dbReference type="Pfam" id="PF09148">
    <property type="entry name" value="DUF1934"/>
    <property type="match status" value="1"/>
</dbReference>
<gene>
    <name evidence="1" type="ORF">SDC9_114155</name>
</gene>
<protein>
    <submittedName>
        <fullName evidence="1">Uncharacterized protein</fullName>
    </submittedName>
</protein>
<dbReference type="InterPro" id="IPR015231">
    <property type="entry name" value="DUF1934"/>
</dbReference>
<accession>A0A645BZT6</accession>
<organism evidence="1">
    <name type="scientific">bioreactor metagenome</name>
    <dbReference type="NCBI Taxonomy" id="1076179"/>
    <lineage>
        <taxon>unclassified sequences</taxon>
        <taxon>metagenomes</taxon>
        <taxon>ecological metagenomes</taxon>
    </lineage>
</organism>
<proteinExistence type="predicted"/>
<name>A0A645BZT6_9ZZZZ</name>
<dbReference type="AlphaFoldDB" id="A0A645BZT6"/>
<sequence length="45" mass="4869">MGIAADEIVADLNENGGSLHFSYNLDINSSLFSKNTVNITVREAQ</sequence>
<dbReference type="EMBL" id="VSSQ01021566">
    <property type="protein sequence ID" value="MPM67234.1"/>
    <property type="molecule type" value="Genomic_DNA"/>
</dbReference>